<dbReference type="AlphaFoldDB" id="A0A0C9ZHI8"/>
<evidence type="ECO:0000313" key="2">
    <source>
        <dbReference type="Proteomes" id="UP000054018"/>
    </source>
</evidence>
<name>A0A0C9ZHI8_9AGAM</name>
<sequence length="203" mass="22496">MFCSPSQSSHHSNSSGSQSSLCSLHSSTIIDPTQLPNTAQSLSEKPQWQKTEWPPNQTMEFVHFLAAHHASSGDNNFKTSTFSEAASHLNLKFPVGSNGVAKTASNCSTKWNSICPVYLSAILMNLTTQKLKTQWNLVQEIQWVSGLHYDDEQGAVVDGKNADVWKGFCKLHRGAHKFTNSPFPYWKAMEPVMPSTGKGRHVF</sequence>
<organism evidence="1 2">
    <name type="scientific">Pisolithus microcarpus 441</name>
    <dbReference type="NCBI Taxonomy" id="765257"/>
    <lineage>
        <taxon>Eukaryota</taxon>
        <taxon>Fungi</taxon>
        <taxon>Dikarya</taxon>
        <taxon>Basidiomycota</taxon>
        <taxon>Agaricomycotina</taxon>
        <taxon>Agaricomycetes</taxon>
        <taxon>Agaricomycetidae</taxon>
        <taxon>Boletales</taxon>
        <taxon>Sclerodermatineae</taxon>
        <taxon>Pisolithaceae</taxon>
        <taxon>Pisolithus</taxon>
    </lineage>
</organism>
<evidence type="ECO:0000313" key="1">
    <source>
        <dbReference type="EMBL" id="KIK25444.1"/>
    </source>
</evidence>
<dbReference type="STRING" id="765257.A0A0C9ZHI8"/>
<keyword evidence="2" id="KW-1185">Reference proteome</keyword>
<dbReference type="EMBL" id="KN833708">
    <property type="protein sequence ID" value="KIK25444.1"/>
    <property type="molecule type" value="Genomic_DNA"/>
</dbReference>
<reference evidence="2" key="2">
    <citation type="submission" date="2015-01" db="EMBL/GenBank/DDBJ databases">
        <title>Evolutionary Origins and Diversification of the Mycorrhizal Mutualists.</title>
        <authorList>
            <consortium name="DOE Joint Genome Institute"/>
            <consortium name="Mycorrhizal Genomics Consortium"/>
            <person name="Kohler A."/>
            <person name="Kuo A."/>
            <person name="Nagy L.G."/>
            <person name="Floudas D."/>
            <person name="Copeland A."/>
            <person name="Barry K.W."/>
            <person name="Cichocki N."/>
            <person name="Veneault-Fourrey C."/>
            <person name="LaButti K."/>
            <person name="Lindquist E.A."/>
            <person name="Lipzen A."/>
            <person name="Lundell T."/>
            <person name="Morin E."/>
            <person name="Murat C."/>
            <person name="Riley R."/>
            <person name="Ohm R."/>
            <person name="Sun H."/>
            <person name="Tunlid A."/>
            <person name="Henrissat B."/>
            <person name="Grigoriev I.V."/>
            <person name="Hibbett D.S."/>
            <person name="Martin F."/>
        </authorList>
    </citation>
    <scope>NUCLEOTIDE SEQUENCE [LARGE SCALE GENOMIC DNA]</scope>
    <source>
        <strain evidence="2">441</strain>
    </source>
</reference>
<feature type="non-terminal residue" evidence="1">
    <location>
        <position position="203"/>
    </location>
</feature>
<reference evidence="1 2" key="1">
    <citation type="submission" date="2014-04" db="EMBL/GenBank/DDBJ databases">
        <authorList>
            <consortium name="DOE Joint Genome Institute"/>
            <person name="Kuo A."/>
            <person name="Kohler A."/>
            <person name="Costa M.D."/>
            <person name="Nagy L.G."/>
            <person name="Floudas D."/>
            <person name="Copeland A."/>
            <person name="Barry K.W."/>
            <person name="Cichocki N."/>
            <person name="Veneault-Fourrey C."/>
            <person name="LaButti K."/>
            <person name="Lindquist E.A."/>
            <person name="Lipzen A."/>
            <person name="Lundell T."/>
            <person name="Morin E."/>
            <person name="Murat C."/>
            <person name="Sun H."/>
            <person name="Tunlid A."/>
            <person name="Henrissat B."/>
            <person name="Grigoriev I.V."/>
            <person name="Hibbett D.S."/>
            <person name="Martin F."/>
            <person name="Nordberg H.P."/>
            <person name="Cantor M.N."/>
            <person name="Hua S.X."/>
        </authorList>
    </citation>
    <scope>NUCLEOTIDE SEQUENCE [LARGE SCALE GENOMIC DNA]</scope>
    <source>
        <strain evidence="1 2">441</strain>
    </source>
</reference>
<protein>
    <recommendedName>
        <fullName evidence="3">Myb/SANT-like domain-containing protein</fullName>
    </recommendedName>
</protein>
<accession>A0A0C9ZHI8</accession>
<dbReference type="HOGENOM" id="CLU_082499_2_1_1"/>
<evidence type="ECO:0008006" key="3">
    <source>
        <dbReference type="Google" id="ProtNLM"/>
    </source>
</evidence>
<gene>
    <name evidence="1" type="ORF">PISMIDRAFT_96811</name>
</gene>
<proteinExistence type="predicted"/>
<dbReference type="Proteomes" id="UP000054018">
    <property type="component" value="Unassembled WGS sequence"/>
</dbReference>
<dbReference type="OrthoDB" id="2676341at2759"/>